<keyword evidence="2" id="KW-1185">Reference proteome</keyword>
<organism evidence="1 2">
    <name type="scientific">Hypoxylon rubiginosum</name>
    <dbReference type="NCBI Taxonomy" id="110542"/>
    <lineage>
        <taxon>Eukaryota</taxon>
        <taxon>Fungi</taxon>
        <taxon>Dikarya</taxon>
        <taxon>Ascomycota</taxon>
        <taxon>Pezizomycotina</taxon>
        <taxon>Sordariomycetes</taxon>
        <taxon>Xylariomycetidae</taxon>
        <taxon>Xylariales</taxon>
        <taxon>Hypoxylaceae</taxon>
        <taxon>Hypoxylon</taxon>
    </lineage>
</organism>
<name>A0ACC0CQE7_9PEZI</name>
<dbReference type="Proteomes" id="UP001497680">
    <property type="component" value="Unassembled WGS sequence"/>
</dbReference>
<comment type="caution">
    <text evidence="1">The sequence shown here is derived from an EMBL/GenBank/DDBJ whole genome shotgun (WGS) entry which is preliminary data.</text>
</comment>
<reference evidence="1 2" key="1">
    <citation type="journal article" date="2022" name="New Phytol.">
        <title>Ecological generalism drives hyperdiversity of secondary metabolite gene clusters in xylarialean endophytes.</title>
        <authorList>
            <person name="Franco M.E.E."/>
            <person name="Wisecaver J.H."/>
            <person name="Arnold A.E."/>
            <person name="Ju Y.M."/>
            <person name="Slot J.C."/>
            <person name="Ahrendt S."/>
            <person name="Moore L.P."/>
            <person name="Eastman K.E."/>
            <person name="Scott K."/>
            <person name="Konkel Z."/>
            <person name="Mondo S.J."/>
            <person name="Kuo A."/>
            <person name="Hayes R.D."/>
            <person name="Haridas S."/>
            <person name="Andreopoulos B."/>
            <person name="Riley R."/>
            <person name="LaButti K."/>
            <person name="Pangilinan J."/>
            <person name="Lipzen A."/>
            <person name="Amirebrahimi M."/>
            <person name="Yan J."/>
            <person name="Adam C."/>
            <person name="Keymanesh K."/>
            <person name="Ng V."/>
            <person name="Louie K."/>
            <person name="Northen T."/>
            <person name="Drula E."/>
            <person name="Henrissat B."/>
            <person name="Hsieh H.M."/>
            <person name="Youens-Clark K."/>
            <person name="Lutzoni F."/>
            <person name="Miadlikowska J."/>
            <person name="Eastwood D.C."/>
            <person name="Hamelin R.C."/>
            <person name="Grigoriev I.V."/>
            <person name="U'Ren J.M."/>
        </authorList>
    </citation>
    <scope>NUCLEOTIDE SEQUENCE [LARGE SCALE GENOMIC DNA]</scope>
    <source>
        <strain evidence="1 2">ER1909</strain>
    </source>
</reference>
<evidence type="ECO:0000313" key="2">
    <source>
        <dbReference type="Proteomes" id="UP001497680"/>
    </source>
</evidence>
<proteinExistence type="predicted"/>
<protein>
    <submittedName>
        <fullName evidence="1">Uncharacterized protein</fullName>
    </submittedName>
</protein>
<gene>
    <name evidence="1" type="ORF">F4821DRAFT_246917</name>
</gene>
<dbReference type="EMBL" id="MU394369">
    <property type="protein sequence ID" value="KAI6082535.1"/>
    <property type="molecule type" value="Genomic_DNA"/>
</dbReference>
<evidence type="ECO:0000313" key="1">
    <source>
        <dbReference type="EMBL" id="KAI6082535.1"/>
    </source>
</evidence>
<sequence length="168" mass="18200">MHFPVLLLISLSLSSGTVAATRFHVPESARVRDDPSPTQCTSAALTTISTINRGNEGIWVIRANISDLHELYRFRQTDWLENDHQQVLDTCSSICLDGNNTASPGTWLPSAKFFEGAFVNTPGGNPPDHILWQCACFDRAVTSDDLAAGGGVWNNANPGSGTIINREC</sequence>
<accession>A0ACC0CQE7</accession>